<evidence type="ECO:0000259" key="2">
    <source>
        <dbReference type="Pfam" id="PF03816"/>
    </source>
</evidence>
<evidence type="ECO:0000256" key="1">
    <source>
        <dbReference type="ARBA" id="ARBA00006068"/>
    </source>
</evidence>
<dbReference type="InterPro" id="IPR004474">
    <property type="entry name" value="LytR_CpsA_psr"/>
</dbReference>
<reference evidence="4 5" key="1">
    <citation type="journal article" date="2011" name="Stand. Genomic Sci.">
        <title>Complete genome sequence of Deinococcus maricopensis type strain (LB-34).</title>
        <authorList>
            <person name="Pukall R."/>
            <person name="Zeytun A."/>
            <person name="Lucas S."/>
            <person name="Lapidus A."/>
            <person name="Hammon N."/>
            <person name="Deshpande S."/>
            <person name="Nolan M."/>
            <person name="Cheng J.F."/>
            <person name="Pitluck S."/>
            <person name="Liolios K."/>
            <person name="Pagani I."/>
            <person name="Mikhailova N."/>
            <person name="Ivanova N."/>
            <person name="Mavromatis K."/>
            <person name="Pati A."/>
            <person name="Tapia R."/>
            <person name="Han C."/>
            <person name="Goodwin L."/>
            <person name="Chen A."/>
            <person name="Palaniappan K."/>
            <person name="Land M."/>
            <person name="Hauser L."/>
            <person name="Chang Y.J."/>
            <person name="Jeffries C.D."/>
            <person name="Brambilla E.M."/>
            <person name="Rohde M."/>
            <person name="Goker M."/>
            <person name="Detter J.C."/>
            <person name="Woyke T."/>
            <person name="Bristow J."/>
            <person name="Eisen J.A."/>
            <person name="Markowitz V."/>
            <person name="Hugenholtz P."/>
            <person name="Kyrpides N.C."/>
            <person name="Klenk H.P."/>
        </authorList>
    </citation>
    <scope>NUCLEOTIDE SEQUENCE [LARGE SCALE GENOMIC DNA]</scope>
    <source>
        <strain evidence="5">DSM 21211 / LMG 22137 / NRRL B-23946 / LB-34</strain>
    </source>
</reference>
<evidence type="ECO:0000313" key="4">
    <source>
        <dbReference type="EMBL" id="ADV68751.1"/>
    </source>
</evidence>
<dbReference type="Pfam" id="PF13399">
    <property type="entry name" value="LytR_C"/>
    <property type="match status" value="1"/>
</dbReference>
<evidence type="ECO:0000313" key="5">
    <source>
        <dbReference type="Proteomes" id="UP000008635"/>
    </source>
</evidence>
<dbReference type="EMBL" id="CP002454">
    <property type="protein sequence ID" value="ADV68751.1"/>
    <property type="molecule type" value="Genomic_DNA"/>
</dbReference>
<comment type="similarity">
    <text evidence="1">Belongs to the LytR/CpsA/Psr (LCP) family.</text>
</comment>
<dbReference type="InterPro" id="IPR050922">
    <property type="entry name" value="LytR/CpsA/Psr_CW_biosynth"/>
</dbReference>
<dbReference type="Gene3D" id="3.40.630.190">
    <property type="entry name" value="LCP protein"/>
    <property type="match status" value="1"/>
</dbReference>
<dbReference type="NCBIfam" id="TIGR00350">
    <property type="entry name" value="lytR_cpsA_psr"/>
    <property type="match status" value="1"/>
</dbReference>
<dbReference type="InterPro" id="IPR027381">
    <property type="entry name" value="LytR/CpsA/Psr_C"/>
</dbReference>
<dbReference type="Proteomes" id="UP000008635">
    <property type="component" value="Chromosome"/>
</dbReference>
<dbReference type="Pfam" id="PF03816">
    <property type="entry name" value="LytR_cpsA_psr"/>
    <property type="match status" value="1"/>
</dbReference>
<reference evidence="5" key="2">
    <citation type="submission" date="2011-01" db="EMBL/GenBank/DDBJ databases">
        <title>The complete genome of Deinococcus maricopensis DSM 21211.</title>
        <authorList>
            <consortium name="US DOE Joint Genome Institute (JGI-PGF)"/>
            <person name="Lucas S."/>
            <person name="Copeland A."/>
            <person name="Lapidus A."/>
            <person name="Goodwin L."/>
            <person name="Pitluck S."/>
            <person name="Kyrpides N."/>
            <person name="Mavromatis K."/>
            <person name="Pagani I."/>
            <person name="Ivanova N."/>
            <person name="Ovchinnikova G."/>
            <person name="Zeytun A."/>
            <person name="Detter J.C."/>
            <person name="Han C."/>
            <person name="Land M."/>
            <person name="Hauser L."/>
            <person name="Markowitz V."/>
            <person name="Cheng J.-F."/>
            <person name="Hugenholtz P."/>
            <person name="Woyke T."/>
            <person name="Wu D."/>
            <person name="Pukall R."/>
            <person name="Gehrich-Schroeter G."/>
            <person name="Brambilla E."/>
            <person name="Klenk H.-P."/>
            <person name="Eisen J.A."/>
        </authorList>
    </citation>
    <scope>NUCLEOTIDE SEQUENCE [LARGE SCALE GENOMIC DNA]</scope>
    <source>
        <strain evidence="5">DSM 21211 / LMG 22137 / NRRL B-23946 / LB-34</strain>
    </source>
</reference>
<dbReference type="PANTHER" id="PTHR33392">
    <property type="entry name" value="POLYISOPRENYL-TEICHOIC ACID--PEPTIDOGLYCAN TEICHOIC ACID TRANSFERASE TAGU"/>
    <property type="match status" value="1"/>
</dbReference>
<proteinExistence type="inferred from homology"/>
<dbReference type="eggNOG" id="COG1316">
    <property type="taxonomic scope" value="Bacteria"/>
</dbReference>
<sequence length="436" mass="46910">MTPNPPKRAIPRPPAQTFYAERTVPAWRAWQLSSLLVCATALGGFWALTGTGGEARSVAMTTPGAPPHFTLLVAGRDIVYCYYRTPCKDQNQRTGLWQPPNTDTLMLMKVDGTRVDVLSIPRDTNVGEFNPALGVSAQKINSFYFREGPSGLARAVETVTGEHVDAYAIVRTDFVERVVDALGGLDVTVPDVPSYGDPKRRGIHFDDNAANLHVHLDPGAHHLDGQAAVAFLRMRKGFGDDYGRMDHQKQAISQLASKLKTPAGLAALPTILGGLQDGVETNVDPTLLQQVQPYLSSFKLAFATLPTNEIPGVSNLAPDRAALARIWGVPADTNVQNARVHLVDASGANLGGPLARLLRASGYTVRTVETAPLSRENSQVFTLDAVGAAERLADQLGLPRLQGLRFPVQSGEIGVYLGQDAQSAYPELARINAIQP</sequence>
<protein>
    <submittedName>
        <fullName evidence="4">Cell envelope-related transcriptional attenuator</fullName>
    </submittedName>
</protein>
<dbReference type="PANTHER" id="PTHR33392:SF6">
    <property type="entry name" value="POLYISOPRENYL-TEICHOIC ACID--PEPTIDOGLYCAN TEICHOIC ACID TRANSFERASE TAGU"/>
    <property type="match status" value="1"/>
</dbReference>
<dbReference type="HOGENOM" id="CLU_637304_0_0_0"/>
<feature type="domain" description="Cell envelope-related transcriptional attenuator" evidence="2">
    <location>
        <begin position="101"/>
        <end position="260"/>
    </location>
</feature>
<keyword evidence="5" id="KW-1185">Reference proteome</keyword>
<feature type="domain" description="LytR/CpsA/Psr regulator C-terminal" evidence="3">
    <location>
        <begin position="338"/>
        <end position="420"/>
    </location>
</feature>
<dbReference type="STRING" id="709986.Deima_3122"/>
<gene>
    <name evidence="4" type="ordered locus">Deima_3122</name>
</gene>
<evidence type="ECO:0000259" key="3">
    <source>
        <dbReference type="Pfam" id="PF13399"/>
    </source>
</evidence>
<accession>E8U3Q8</accession>
<dbReference type="KEGG" id="dmr:Deima_3122"/>
<name>E8U3Q8_DEIML</name>
<dbReference type="AlphaFoldDB" id="E8U3Q8"/>
<dbReference type="RefSeq" id="WP_013558254.1">
    <property type="nucleotide sequence ID" value="NC_014958.1"/>
</dbReference>
<organism evidence="4 5">
    <name type="scientific">Deinococcus maricopensis (strain DSM 21211 / LMG 22137 / NRRL B-23946 / LB-34)</name>
    <dbReference type="NCBI Taxonomy" id="709986"/>
    <lineage>
        <taxon>Bacteria</taxon>
        <taxon>Thermotogati</taxon>
        <taxon>Deinococcota</taxon>
        <taxon>Deinococci</taxon>
        <taxon>Deinococcales</taxon>
        <taxon>Deinococcaceae</taxon>
        <taxon>Deinococcus</taxon>
    </lineage>
</organism>